<protein>
    <submittedName>
        <fullName evidence="1">Uncharacterized protein</fullName>
    </submittedName>
</protein>
<dbReference type="AlphaFoldDB" id="A0A660KTN3"/>
<organism evidence="1 2">
    <name type="scientific">Carpinus fangiana</name>
    <dbReference type="NCBI Taxonomy" id="176857"/>
    <lineage>
        <taxon>Eukaryota</taxon>
        <taxon>Viridiplantae</taxon>
        <taxon>Streptophyta</taxon>
        <taxon>Embryophyta</taxon>
        <taxon>Tracheophyta</taxon>
        <taxon>Spermatophyta</taxon>
        <taxon>Magnoliopsida</taxon>
        <taxon>eudicotyledons</taxon>
        <taxon>Gunneridae</taxon>
        <taxon>Pentapetalae</taxon>
        <taxon>rosids</taxon>
        <taxon>fabids</taxon>
        <taxon>Fagales</taxon>
        <taxon>Betulaceae</taxon>
        <taxon>Carpinus</taxon>
    </lineage>
</organism>
<dbReference type="OrthoDB" id="427456at2759"/>
<sequence>MAQGLNMGDGLGGGLGLDVVAVGGAQWIQIWAWASPFELSDETIEAQTEGIVCQFEALWEENIRLLKSIGEMLQEELKL</sequence>
<gene>
    <name evidence="1" type="ORF">FH972_009906</name>
</gene>
<dbReference type="Proteomes" id="UP000327013">
    <property type="component" value="Chromosome 4"/>
</dbReference>
<evidence type="ECO:0000313" key="2">
    <source>
        <dbReference type="Proteomes" id="UP000327013"/>
    </source>
</evidence>
<keyword evidence="2" id="KW-1185">Reference proteome</keyword>
<proteinExistence type="predicted"/>
<reference evidence="1 2" key="1">
    <citation type="submission" date="2019-06" db="EMBL/GenBank/DDBJ databases">
        <title>A chromosomal-level reference genome of Carpinus fangiana (Coryloideae, Betulaceae).</title>
        <authorList>
            <person name="Yang X."/>
            <person name="Wang Z."/>
            <person name="Zhang L."/>
            <person name="Hao G."/>
            <person name="Liu J."/>
            <person name="Yang Y."/>
        </authorList>
    </citation>
    <scope>NUCLEOTIDE SEQUENCE [LARGE SCALE GENOMIC DNA]</scope>
    <source>
        <strain evidence="1">Cfa_2016G</strain>
        <tissue evidence="1">Leaf</tissue>
    </source>
</reference>
<name>A0A660KTN3_9ROSI</name>
<dbReference type="EMBL" id="CM017324">
    <property type="protein sequence ID" value="KAE8037306.1"/>
    <property type="molecule type" value="Genomic_DNA"/>
</dbReference>
<evidence type="ECO:0000313" key="1">
    <source>
        <dbReference type="EMBL" id="KAE8037306.1"/>
    </source>
</evidence>
<accession>A0A660KTN3</accession>